<reference evidence="8 9" key="1">
    <citation type="submission" date="2020-08" db="EMBL/GenBank/DDBJ databases">
        <title>Genomic Encyclopedia of Type Strains, Phase IV (KMG-IV): sequencing the most valuable type-strain genomes for metagenomic binning, comparative biology and taxonomic classification.</title>
        <authorList>
            <person name="Goeker M."/>
        </authorList>
    </citation>
    <scope>NUCLEOTIDE SEQUENCE [LARGE SCALE GENOMIC DNA]</scope>
    <source>
        <strain evidence="8 9">DSM 26575</strain>
    </source>
</reference>
<organism evidence="8 9">
    <name type="scientific">Rhizobium metallidurans</name>
    <dbReference type="NCBI Taxonomy" id="1265931"/>
    <lineage>
        <taxon>Bacteria</taxon>
        <taxon>Pseudomonadati</taxon>
        <taxon>Pseudomonadota</taxon>
        <taxon>Alphaproteobacteria</taxon>
        <taxon>Hyphomicrobiales</taxon>
        <taxon>Rhizobiaceae</taxon>
        <taxon>Rhizobium/Agrobacterium group</taxon>
        <taxon>Rhizobium</taxon>
    </lineage>
</organism>
<comment type="subcellular location">
    <subcellularLocation>
        <location evidence="1">Cell membrane</location>
        <topology evidence="1">Multi-pass membrane protein</topology>
    </subcellularLocation>
</comment>
<dbReference type="SUPFAM" id="SSF103481">
    <property type="entry name" value="Multidrug resistance efflux transporter EmrE"/>
    <property type="match status" value="2"/>
</dbReference>
<proteinExistence type="predicted"/>
<dbReference type="Proteomes" id="UP000582090">
    <property type="component" value="Unassembled WGS sequence"/>
</dbReference>
<dbReference type="AlphaFoldDB" id="A0A7W6GBI3"/>
<dbReference type="EMBL" id="JACIDW010000007">
    <property type="protein sequence ID" value="MBB3965005.1"/>
    <property type="molecule type" value="Genomic_DNA"/>
</dbReference>
<accession>A0A7W6GBI3</accession>
<keyword evidence="4 6" id="KW-1133">Transmembrane helix</keyword>
<feature type="transmembrane region" description="Helical" evidence="6">
    <location>
        <begin position="67"/>
        <end position="88"/>
    </location>
</feature>
<dbReference type="PANTHER" id="PTHR32322">
    <property type="entry name" value="INNER MEMBRANE TRANSPORTER"/>
    <property type="match status" value="1"/>
</dbReference>
<feature type="transmembrane region" description="Helical" evidence="6">
    <location>
        <begin position="149"/>
        <end position="171"/>
    </location>
</feature>
<dbReference type="GO" id="GO:0005886">
    <property type="term" value="C:plasma membrane"/>
    <property type="evidence" value="ECO:0007669"/>
    <property type="project" value="UniProtKB-SubCell"/>
</dbReference>
<feature type="transmembrane region" description="Helical" evidence="6">
    <location>
        <begin position="246"/>
        <end position="265"/>
    </location>
</feature>
<feature type="domain" description="EamA" evidence="7">
    <location>
        <begin position="153"/>
        <end position="286"/>
    </location>
</feature>
<protein>
    <submittedName>
        <fullName evidence="8">Drug/metabolite transporter (DMT)-like permease</fullName>
    </submittedName>
</protein>
<evidence type="ECO:0000256" key="5">
    <source>
        <dbReference type="ARBA" id="ARBA00023136"/>
    </source>
</evidence>
<sequence>MQFAAYICLVVAAMCWGGNTVAGKLALGHVSPMMLTSLRWFVATAIIAAISVPQLKRDWPVVRKNLPLLFFYGIVGYTLFNAMLYSAVKYTTAINVAIEQAGIPMLIFLLNFVFFRTGVSLAQIVGFAMTLLGVAVTAAHGSLTTLLELGLNTGDGLMLVAVVAYAVYTIFLRWKPPLDWRTLMAIPALGAMLSALPLLAWEASNGAAQLPDATGWLITIYTAIFASLMAQVFYIKGVEWIGANRAALFINLVPVFGTLFSVALLGEKLQPFHIVALVLALGGIAIAEKGRPDRAAPATSDAR</sequence>
<dbReference type="InterPro" id="IPR037185">
    <property type="entry name" value="EmrE-like"/>
</dbReference>
<dbReference type="PANTHER" id="PTHR32322:SF18">
    <property type="entry name" value="S-ADENOSYLMETHIONINE_S-ADENOSYLHOMOCYSTEINE TRANSPORTER"/>
    <property type="match status" value="1"/>
</dbReference>
<dbReference type="InterPro" id="IPR050638">
    <property type="entry name" value="AA-Vitamin_Transporters"/>
</dbReference>
<evidence type="ECO:0000256" key="2">
    <source>
        <dbReference type="ARBA" id="ARBA00022475"/>
    </source>
</evidence>
<name>A0A7W6GBI3_9HYPH</name>
<feature type="transmembrane region" description="Helical" evidence="6">
    <location>
        <begin position="94"/>
        <end position="114"/>
    </location>
</feature>
<feature type="transmembrane region" description="Helical" evidence="6">
    <location>
        <begin position="213"/>
        <end position="234"/>
    </location>
</feature>
<keyword evidence="3 6" id="KW-0812">Transmembrane</keyword>
<feature type="transmembrane region" description="Helical" evidence="6">
    <location>
        <begin position="183"/>
        <end position="201"/>
    </location>
</feature>
<evidence type="ECO:0000313" key="8">
    <source>
        <dbReference type="EMBL" id="MBB3965005.1"/>
    </source>
</evidence>
<dbReference type="RefSeq" id="WP_183900599.1">
    <property type="nucleotide sequence ID" value="NZ_JACIDW010000007.1"/>
</dbReference>
<dbReference type="InterPro" id="IPR000620">
    <property type="entry name" value="EamA_dom"/>
</dbReference>
<feature type="transmembrane region" description="Helical" evidence="6">
    <location>
        <begin position="121"/>
        <end position="143"/>
    </location>
</feature>
<evidence type="ECO:0000313" key="9">
    <source>
        <dbReference type="Proteomes" id="UP000582090"/>
    </source>
</evidence>
<dbReference type="Pfam" id="PF00892">
    <property type="entry name" value="EamA"/>
    <property type="match status" value="2"/>
</dbReference>
<gene>
    <name evidence="8" type="ORF">GGQ67_002672</name>
</gene>
<feature type="transmembrane region" description="Helical" evidence="6">
    <location>
        <begin position="38"/>
        <end position="55"/>
    </location>
</feature>
<evidence type="ECO:0000259" key="7">
    <source>
        <dbReference type="Pfam" id="PF00892"/>
    </source>
</evidence>
<keyword evidence="2" id="KW-1003">Cell membrane</keyword>
<feature type="domain" description="EamA" evidence="7">
    <location>
        <begin position="5"/>
        <end position="137"/>
    </location>
</feature>
<evidence type="ECO:0000256" key="1">
    <source>
        <dbReference type="ARBA" id="ARBA00004651"/>
    </source>
</evidence>
<evidence type="ECO:0000256" key="6">
    <source>
        <dbReference type="SAM" id="Phobius"/>
    </source>
</evidence>
<keyword evidence="9" id="KW-1185">Reference proteome</keyword>
<evidence type="ECO:0000256" key="4">
    <source>
        <dbReference type="ARBA" id="ARBA00022989"/>
    </source>
</evidence>
<keyword evidence="5 6" id="KW-0472">Membrane</keyword>
<evidence type="ECO:0000256" key="3">
    <source>
        <dbReference type="ARBA" id="ARBA00022692"/>
    </source>
</evidence>
<comment type="caution">
    <text evidence="8">The sequence shown here is derived from an EMBL/GenBank/DDBJ whole genome shotgun (WGS) entry which is preliminary data.</text>
</comment>
<feature type="transmembrane region" description="Helical" evidence="6">
    <location>
        <begin position="271"/>
        <end position="287"/>
    </location>
</feature>